<feature type="domain" description="Phosphotransferase system EIIC" evidence="9">
    <location>
        <begin position="14"/>
        <end position="348"/>
    </location>
</feature>
<proteinExistence type="predicted"/>
<keyword evidence="7 8" id="KW-0472">Membrane</keyword>
<dbReference type="AlphaFoldDB" id="A0A1I1MZF9"/>
<feature type="transmembrane region" description="Helical" evidence="8">
    <location>
        <begin position="110"/>
        <end position="127"/>
    </location>
</feature>
<dbReference type="RefSeq" id="WP_090091203.1">
    <property type="nucleotide sequence ID" value="NZ_FOMG01000012.1"/>
</dbReference>
<dbReference type="Pfam" id="PF13303">
    <property type="entry name" value="PTS_EIIC_2"/>
    <property type="match status" value="1"/>
</dbReference>
<gene>
    <name evidence="10" type="ORF">SAMN05421842_11241</name>
</gene>
<feature type="transmembrane region" description="Helical" evidence="8">
    <location>
        <begin position="214"/>
        <end position="233"/>
    </location>
</feature>
<feature type="transmembrane region" description="Helical" evidence="8">
    <location>
        <begin position="313"/>
        <end position="334"/>
    </location>
</feature>
<evidence type="ECO:0000313" key="10">
    <source>
        <dbReference type="EMBL" id="SFC88628.1"/>
    </source>
</evidence>
<protein>
    <recommendedName>
        <fullName evidence="9">Phosphotransferase system EIIC domain-containing protein</fullName>
    </recommendedName>
</protein>
<keyword evidence="3" id="KW-1003">Cell membrane</keyword>
<evidence type="ECO:0000256" key="2">
    <source>
        <dbReference type="ARBA" id="ARBA00022448"/>
    </source>
</evidence>
<feature type="transmembrane region" description="Helical" evidence="8">
    <location>
        <begin position="15"/>
        <end position="37"/>
    </location>
</feature>
<organism evidence="10 11">
    <name type="scientific">Clostridium uliginosum</name>
    <dbReference type="NCBI Taxonomy" id="119641"/>
    <lineage>
        <taxon>Bacteria</taxon>
        <taxon>Bacillati</taxon>
        <taxon>Bacillota</taxon>
        <taxon>Clostridia</taxon>
        <taxon>Eubacteriales</taxon>
        <taxon>Clostridiaceae</taxon>
        <taxon>Clostridium</taxon>
    </lineage>
</organism>
<dbReference type="Proteomes" id="UP000199263">
    <property type="component" value="Unassembled WGS sequence"/>
</dbReference>
<evidence type="ECO:0000256" key="1">
    <source>
        <dbReference type="ARBA" id="ARBA00004651"/>
    </source>
</evidence>
<evidence type="ECO:0000256" key="5">
    <source>
        <dbReference type="ARBA" id="ARBA00022692"/>
    </source>
</evidence>
<evidence type="ECO:0000259" key="9">
    <source>
        <dbReference type="Pfam" id="PF13303"/>
    </source>
</evidence>
<keyword evidence="11" id="KW-1185">Reference proteome</keyword>
<reference evidence="10 11" key="1">
    <citation type="submission" date="2016-10" db="EMBL/GenBank/DDBJ databases">
        <authorList>
            <person name="de Groot N.N."/>
        </authorList>
    </citation>
    <scope>NUCLEOTIDE SEQUENCE [LARGE SCALE GENOMIC DNA]</scope>
    <source>
        <strain evidence="10 11">DSM 12992</strain>
    </source>
</reference>
<dbReference type="GO" id="GO:0009401">
    <property type="term" value="P:phosphoenolpyruvate-dependent sugar phosphotransferase system"/>
    <property type="evidence" value="ECO:0007669"/>
    <property type="project" value="InterPro"/>
</dbReference>
<keyword evidence="4" id="KW-0762">Sugar transport</keyword>
<dbReference type="EMBL" id="FOMG01000012">
    <property type="protein sequence ID" value="SFC88628.1"/>
    <property type="molecule type" value="Genomic_DNA"/>
</dbReference>
<accession>A0A1I1MZF9</accession>
<dbReference type="OrthoDB" id="396983at2"/>
<evidence type="ECO:0000256" key="7">
    <source>
        <dbReference type="ARBA" id="ARBA00023136"/>
    </source>
</evidence>
<keyword evidence="6 8" id="KW-1133">Transmembrane helix</keyword>
<keyword evidence="5 8" id="KW-0812">Transmembrane</keyword>
<name>A0A1I1MZF9_9CLOT</name>
<feature type="transmembrane region" description="Helical" evidence="8">
    <location>
        <begin position="134"/>
        <end position="158"/>
    </location>
</feature>
<dbReference type="InterPro" id="IPR003352">
    <property type="entry name" value="PTS_EIIC"/>
</dbReference>
<evidence type="ECO:0000313" key="11">
    <source>
        <dbReference type="Proteomes" id="UP000199263"/>
    </source>
</evidence>
<evidence type="ECO:0000256" key="3">
    <source>
        <dbReference type="ARBA" id="ARBA00022475"/>
    </source>
</evidence>
<feature type="transmembrane region" description="Helical" evidence="8">
    <location>
        <begin position="259"/>
        <end position="280"/>
    </location>
</feature>
<keyword evidence="2" id="KW-0813">Transport</keyword>
<feature type="transmembrane region" description="Helical" evidence="8">
    <location>
        <begin position="178"/>
        <end position="207"/>
    </location>
</feature>
<evidence type="ECO:0000256" key="4">
    <source>
        <dbReference type="ARBA" id="ARBA00022597"/>
    </source>
</evidence>
<dbReference type="GO" id="GO:0008982">
    <property type="term" value="F:protein-N(PI)-phosphohistidine-sugar phosphotransferase activity"/>
    <property type="evidence" value="ECO:0007669"/>
    <property type="project" value="InterPro"/>
</dbReference>
<dbReference type="GO" id="GO:0005886">
    <property type="term" value="C:plasma membrane"/>
    <property type="evidence" value="ECO:0007669"/>
    <property type="project" value="UniProtKB-SubCell"/>
</dbReference>
<evidence type="ECO:0000256" key="8">
    <source>
        <dbReference type="SAM" id="Phobius"/>
    </source>
</evidence>
<feature type="transmembrane region" description="Helical" evidence="8">
    <location>
        <begin position="287"/>
        <end position="307"/>
    </location>
</feature>
<feature type="transmembrane region" description="Helical" evidence="8">
    <location>
        <begin position="49"/>
        <end position="75"/>
    </location>
</feature>
<evidence type="ECO:0000256" key="6">
    <source>
        <dbReference type="ARBA" id="ARBA00022989"/>
    </source>
</evidence>
<comment type="subcellular location">
    <subcellularLocation>
        <location evidence="1">Cell membrane</location>
        <topology evidence="1">Multi-pass membrane protein</topology>
    </subcellularLocation>
</comment>
<sequence>MENNKMTSKVFMNKLLVGLSIGIVVALIPNALFGELLKAIIPHFAPAQTLLNVTTLGMILSPMVIGVCIAMQFGLTPIQTTAVGMAAVVGSGVAKVGEKGTFTVAGTGDVINVAITAAIAVGLILLLGNMLKAYTILLVPPIVLIGAGTMGIITLPYVKQLTLMLGNIINNFTTFQPMLMGILISICFAFLIVSPFSAVAVATAIALSGIGSGAANLGIVAAGFGLAICGWKVNSFGTSVAHFLGSPKMQMVNLIKKPIMMIPILCNAAILGALAGIFNIQGTPMSAGFGISGLIGPINAINLMGGYTPKNIIIISLIFVVIPVALAILFNYVFTKVVKIVTGEDYKLTFE</sequence>